<gene>
    <name evidence="1" type="ORF">DPF_0818</name>
</gene>
<dbReference type="STRING" id="1592317.DPF_0818"/>
<reference evidence="2" key="1">
    <citation type="submission" date="2016-06" db="EMBL/GenBank/DDBJ databases">
        <title>Draft genome sequence of Desulfoplanes formicivorans strain Pf12B.</title>
        <authorList>
            <person name="Watanabe M."/>
            <person name="Kojima H."/>
            <person name="Fukui M."/>
        </authorList>
    </citation>
    <scope>NUCLEOTIDE SEQUENCE [LARGE SCALE GENOMIC DNA]</scope>
    <source>
        <strain evidence="2">Pf12B</strain>
    </source>
</reference>
<name>A0A194AFY1_9BACT</name>
<dbReference type="Proteomes" id="UP000095200">
    <property type="component" value="Unassembled WGS sequence"/>
</dbReference>
<organism evidence="1 2">
    <name type="scientific">Desulfoplanes formicivorans</name>
    <dbReference type="NCBI Taxonomy" id="1592317"/>
    <lineage>
        <taxon>Bacteria</taxon>
        <taxon>Pseudomonadati</taxon>
        <taxon>Thermodesulfobacteriota</taxon>
        <taxon>Desulfovibrionia</taxon>
        <taxon>Desulfovibrionales</taxon>
        <taxon>Desulfoplanaceae</taxon>
        <taxon>Desulfoplanes</taxon>
    </lineage>
</organism>
<accession>A0A194AFY1</accession>
<dbReference type="EMBL" id="BDFE01000009">
    <property type="protein sequence ID" value="GAU08115.1"/>
    <property type="molecule type" value="Genomic_DNA"/>
</dbReference>
<evidence type="ECO:0000313" key="1">
    <source>
        <dbReference type="EMBL" id="GAU08115.1"/>
    </source>
</evidence>
<comment type="caution">
    <text evidence="1">The sequence shown here is derived from an EMBL/GenBank/DDBJ whole genome shotgun (WGS) entry which is preliminary data.</text>
</comment>
<keyword evidence="2" id="KW-1185">Reference proteome</keyword>
<protein>
    <submittedName>
        <fullName evidence="1">Uncharacterized protein</fullName>
    </submittedName>
</protein>
<proteinExistence type="predicted"/>
<sequence length="71" mass="8606">MARVWPDKDQQYDEDWVSAVRKMNGLSSDTNGSTVRRPWRPTPWDKDPWESMHLWESERDYFNFAQYVPVI</sequence>
<evidence type="ECO:0000313" key="2">
    <source>
        <dbReference type="Proteomes" id="UP000095200"/>
    </source>
</evidence>
<dbReference type="AlphaFoldDB" id="A0A194AFY1"/>